<comment type="caution">
    <text evidence="2">The sequence shown here is derived from an EMBL/GenBank/DDBJ whole genome shotgun (WGS) entry which is preliminary data.</text>
</comment>
<evidence type="ECO:0000313" key="2">
    <source>
        <dbReference type="EMBL" id="EAU64108.1"/>
    </source>
</evidence>
<feature type="compositionally biased region" description="Polar residues" evidence="1">
    <location>
        <begin position="32"/>
        <end position="52"/>
    </location>
</feature>
<protein>
    <submittedName>
        <fullName evidence="2">Uncharacterized protein</fullName>
    </submittedName>
</protein>
<name>Q08UD4_STIAD</name>
<evidence type="ECO:0000256" key="1">
    <source>
        <dbReference type="SAM" id="MobiDB-lite"/>
    </source>
</evidence>
<gene>
    <name evidence="2" type="ORF">STIAU_7118</name>
</gene>
<evidence type="ECO:0000313" key="3">
    <source>
        <dbReference type="Proteomes" id="UP000032702"/>
    </source>
</evidence>
<dbReference type="Proteomes" id="UP000032702">
    <property type="component" value="Unassembled WGS sequence"/>
</dbReference>
<dbReference type="AlphaFoldDB" id="Q08UD4"/>
<organism evidence="2 3">
    <name type="scientific">Stigmatella aurantiaca (strain DW4/3-1)</name>
    <dbReference type="NCBI Taxonomy" id="378806"/>
    <lineage>
        <taxon>Bacteria</taxon>
        <taxon>Pseudomonadati</taxon>
        <taxon>Myxococcota</taxon>
        <taxon>Myxococcia</taxon>
        <taxon>Myxococcales</taxon>
        <taxon>Cystobacterineae</taxon>
        <taxon>Archangiaceae</taxon>
        <taxon>Stigmatella</taxon>
    </lineage>
</organism>
<accession>Q08UD4</accession>
<dbReference type="EMBL" id="AAMD01000130">
    <property type="protein sequence ID" value="EAU64108.1"/>
    <property type="molecule type" value="Genomic_DNA"/>
</dbReference>
<feature type="compositionally biased region" description="Basic and acidic residues" evidence="1">
    <location>
        <begin position="1"/>
        <end position="11"/>
    </location>
</feature>
<feature type="region of interest" description="Disordered" evidence="1">
    <location>
        <begin position="1"/>
        <end position="73"/>
    </location>
</feature>
<sequence length="73" mass="7430">MRSTASRERKSAPSVPVGMSASETVPLPLTRGVTSSSTQALSGTAPAVTTTAPWREGREAQVTEPSFQAGAAA</sequence>
<proteinExistence type="predicted"/>
<reference evidence="2 3" key="1">
    <citation type="submission" date="2006-04" db="EMBL/GenBank/DDBJ databases">
        <authorList>
            <person name="Nierman W.C."/>
        </authorList>
    </citation>
    <scope>NUCLEOTIDE SEQUENCE [LARGE SCALE GENOMIC DNA]</scope>
    <source>
        <strain evidence="2 3">DW4/3-1</strain>
    </source>
</reference>